<comment type="caution">
    <text evidence="2">The sequence shown here is derived from an EMBL/GenBank/DDBJ whole genome shotgun (WGS) entry which is preliminary data.</text>
</comment>
<sequence>MQLFDLSSDPSEQENLVESHPEQVKQLLELLKHQVEQGRCTPGEKVANDRKVTFLPDDGA</sequence>
<dbReference type="InterPro" id="IPR017850">
    <property type="entry name" value="Alkaline_phosphatase_core_sf"/>
</dbReference>
<evidence type="ECO:0000256" key="1">
    <source>
        <dbReference type="SAM" id="MobiDB-lite"/>
    </source>
</evidence>
<dbReference type="EMBL" id="JABRWO010000004">
    <property type="protein sequence ID" value="MBA2114427.1"/>
    <property type="molecule type" value="Genomic_DNA"/>
</dbReference>
<dbReference type="AlphaFoldDB" id="A0A7V9A6L2"/>
<protein>
    <recommendedName>
        <fullName evidence="4">Arylsulfatase</fullName>
    </recommendedName>
</protein>
<evidence type="ECO:0000313" key="2">
    <source>
        <dbReference type="EMBL" id="MBA2114427.1"/>
    </source>
</evidence>
<reference evidence="2 3" key="1">
    <citation type="submission" date="2020-05" db="EMBL/GenBank/DDBJ databases">
        <title>Bremerella alba sp. nov., a novel planctomycete isolated from the surface of the macroalga Fucus spiralis.</title>
        <authorList>
            <person name="Godinho O."/>
            <person name="Botelho R."/>
            <person name="Albuquerque L."/>
            <person name="Wiegand S."/>
            <person name="Da Costa M.S."/>
            <person name="Lobo-Da-Cunha A."/>
            <person name="Jogler C."/>
            <person name="Lage O.M."/>
        </authorList>
    </citation>
    <scope>NUCLEOTIDE SEQUENCE [LARGE SCALE GENOMIC DNA]</scope>
    <source>
        <strain evidence="2 3">FF15</strain>
    </source>
</reference>
<accession>A0A7V9A6L2</accession>
<dbReference type="Proteomes" id="UP000551616">
    <property type="component" value="Unassembled WGS sequence"/>
</dbReference>
<organism evidence="2 3">
    <name type="scientific">Bremerella alba</name>
    <dbReference type="NCBI Taxonomy" id="980252"/>
    <lineage>
        <taxon>Bacteria</taxon>
        <taxon>Pseudomonadati</taxon>
        <taxon>Planctomycetota</taxon>
        <taxon>Planctomycetia</taxon>
        <taxon>Pirellulales</taxon>
        <taxon>Pirellulaceae</taxon>
        <taxon>Bremerella</taxon>
    </lineage>
</organism>
<dbReference type="SUPFAM" id="SSF53649">
    <property type="entry name" value="Alkaline phosphatase-like"/>
    <property type="match status" value="1"/>
</dbReference>
<keyword evidence="3" id="KW-1185">Reference proteome</keyword>
<evidence type="ECO:0008006" key="4">
    <source>
        <dbReference type="Google" id="ProtNLM"/>
    </source>
</evidence>
<gene>
    <name evidence="2" type="ORF">HOV93_15880</name>
</gene>
<proteinExistence type="predicted"/>
<feature type="region of interest" description="Disordered" evidence="1">
    <location>
        <begin position="1"/>
        <end position="20"/>
    </location>
</feature>
<evidence type="ECO:0000313" key="3">
    <source>
        <dbReference type="Proteomes" id="UP000551616"/>
    </source>
</evidence>
<dbReference type="RefSeq" id="WP_390814071.1">
    <property type="nucleotide sequence ID" value="NZ_JABRWO010000004.1"/>
</dbReference>
<name>A0A7V9A6L2_9BACT</name>
<dbReference type="Gene3D" id="3.30.1120.10">
    <property type="match status" value="1"/>
</dbReference>